<dbReference type="CDD" id="cd08066">
    <property type="entry name" value="MPN_AMSH_like"/>
    <property type="match status" value="1"/>
</dbReference>
<dbReference type="Pfam" id="PF01398">
    <property type="entry name" value="JAB"/>
    <property type="match status" value="1"/>
</dbReference>
<dbReference type="GO" id="GO:0061578">
    <property type="term" value="F:K63-linked deubiquitinase activity"/>
    <property type="evidence" value="ECO:0007669"/>
    <property type="project" value="InterPro"/>
</dbReference>
<dbReference type="GO" id="GO:0070536">
    <property type="term" value="P:protein K63-linked deubiquitination"/>
    <property type="evidence" value="ECO:0007669"/>
    <property type="project" value="InterPro"/>
</dbReference>
<dbReference type="Pfam" id="PF08969">
    <property type="entry name" value="USP8_dimer"/>
    <property type="match status" value="1"/>
</dbReference>
<comment type="cofactor">
    <cofactor evidence="1">
        <name>Zn(2+)</name>
        <dbReference type="ChEBI" id="CHEBI:29105"/>
    </cofactor>
</comment>
<evidence type="ECO:0000256" key="8">
    <source>
        <dbReference type="ARBA" id="ARBA00023049"/>
    </source>
</evidence>
<dbReference type="OrthoDB" id="3640at2759"/>
<evidence type="ECO:0000313" key="9">
    <source>
        <dbReference type="EMBL" id="KAG5445864.1"/>
    </source>
</evidence>
<dbReference type="GO" id="GO:0016020">
    <property type="term" value="C:membrane"/>
    <property type="evidence" value="ECO:0007669"/>
    <property type="project" value="TreeGrafter"/>
</dbReference>
<evidence type="ECO:0000256" key="4">
    <source>
        <dbReference type="ARBA" id="ARBA00022723"/>
    </source>
</evidence>
<reference evidence="9 10" key="1">
    <citation type="journal article" date="2018" name="Biotechnol. Adv.">
        <title>Improved genomic resources and new bioinformatic workflow for the carcinogenic parasite Clonorchis sinensis: Biotechnological implications.</title>
        <authorList>
            <person name="Wang D."/>
            <person name="Korhonen P.K."/>
            <person name="Gasser R.B."/>
            <person name="Young N.D."/>
        </authorList>
    </citation>
    <scope>NUCLEOTIDE SEQUENCE [LARGE SCALE GENOMIC DNA]</scope>
    <source>
        <strain evidence="9">Cs-k2</strain>
    </source>
</reference>
<keyword evidence="4" id="KW-0479">Metal-binding</keyword>
<comment type="similarity">
    <text evidence="2">Belongs to the peptidase M67C family.</text>
</comment>
<dbReference type="GO" id="GO:0140492">
    <property type="term" value="F:metal-dependent deubiquitinase activity"/>
    <property type="evidence" value="ECO:0007669"/>
    <property type="project" value="InterPro"/>
</dbReference>
<dbReference type="EMBL" id="NIRI02000056">
    <property type="protein sequence ID" value="KAG5445864.1"/>
    <property type="molecule type" value="Genomic_DNA"/>
</dbReference>
<dbReference type="PANTHER" id="PTHR12947">
    <property type="entry name" value="AMSH-LIKE PROTEASE"/>
    <property type="match status" value="1"/>
</dbReference>
<dbReference type="SMART" id="SM00232">
    <property type="entry name" value="JAB_MPN"/>
    <property type="match status" value="1"/>
</dbReference>
<evidence type="ECO:0000256" key="1">
    <source>
        <dbReference type="ARBA" id="ARBA00001947"/>
    </source>
</evidence>
<dbReference type="PROSITE" id="PS50249">
    <property type="entry name" value="MPN"/>
    <property type="match status" value="1"/>
</dbReference>
<keyword evidence="10" id="KW-1185">Reference proteome</keyword>
<dbReference type="SUPFAM" id="SSF102712">
    <property type="entry name" value="JAB1/MPN domain"/>
    <property type="match status" value="1"/>
</dbReference>
<evidence type="ECO:0000256" key="3">
    <source>
        <dbReference type="ARBA" id="ARBA00022670"/>
    </source>
</evidence>
<reference evidence="9 10" key="2">
    <citation type="journal article" date="2021" name="Genomics">
        <title>High-quality reference genome for Clonorchis sinensis.</title>
        <authorList>
            <person name="Young N.D."/>
            <person name="Stroehlein A.J."/>
            <person name="Kinkar L."/>
            <person name="Wang T."/>
            <person name="Sohn W.M."/>
            <person name="Chang B.C.H."/>
            <person name="Kaur P."/>
            <person name="Weisz D."/>
            <person name="Dudchenko O."/>
            <person name="Aiden E.L."/>
            <person name="Korhonen P.K."/>
            <person name="Gasser R.B."/>
        </authorList>
    </citation>
    <scope>NUCLEOTIDE SEQUENCE [LARGE SCALE GENOMIC DNA]</scope>
    <source>
        <strain evidence="9">Cs-k2</strain>
    </source>
</reference>
<evidence type="ECO:0000256" key="7">
    <source>
        <dbReference type="ARBA" id="ARBA00022833"/>
    </source>
</evidence>
<accession>A0A3R7JVK8</accession>
<dbReference type="STRING" id="79923.A0A3R7JVK8"/>
<proteinExistence type="inferred from homology"/>
<dbReference type="SUPFAM" id="SSF140856">
    <property type="entry name" value="USP8 N-terminal domain-like"/>
    <property type="match status" value="1"/>
</dbReference>
<evidence type="ECO:0000256" key="6">
    <source>
        <dbReference type="ARBA" id="ARBA00022801"/>
    </source>
</evidence>
<dbReference type="Proteomes" id="UP000286415">
    <property type="component" value="Unassembled WGS sequence"/>
</dbReference>
<keyword evidence="8" id="KW-0482">Metalloprotease</keyword>
<dbReference type="FunCoup" id="A0A3R7JVK8">
    <property type="interactions" value="905"/>
</dbReference>
<keyword evidence="7" id="KW-0862">Zinc</keyword>
<keyword evidence="5" id="KW-0833">Ubl conjugation pathway</keyword>
<gene>
    <name evidence="9" type="ORF">CSKR_111991</name>
</gene>
<dbReference type="GO" id="GO:0006508">
    <property type="term" value="P:proteolysis"/>
    <property type="evidence" value="ECO:0007669"/>
    <property type="project" value="UniProtKB-KW"/>
</dbReference>
<evidence type="ECO:0000256" key="5">
    <source>
        <dbReference type="ARBA" id="ARBA00022786"/>
    </source>
</evidence>
<protein>
    <submittedName>
        <fullName evidence="9">STAM-binding protein-like A</fullName>
    </submittedName>
</protein>
<name>A0A3R7JVK8_CLOSI</name>
<dbReference type="GO" id="GO:0046872">
    <property type="term" value="F:metal ion binding"/>
    <property type="evidence" value="ECO:0007669"/>
    <property type="project" value="UniProtKB-KW"/>
</dbReference>
<keyword evidence="6" id="KW-0378">Hydrolase</keyword>
<organism evidence="9 10">
    <name type="scientific">Clonorchis sinensis</name>
    <name type="common">Chinese liver fluke</name>
    <dbReference type="NCBI Taxonomy" id="79923"/>
    <lineage>
        <taxon>Eukaryota</taxon>
        <taxon>Metazoa</taxon>
        <taxon>Spiralia</taxon>
        <taxon>Lophotrochozoa</taxon>
        <taxon>Platyhelminthes</taxon>
        <taxon>Trematoda</taxon>
        <taxon>Digenea</taxon>
        <taxon>Opisthorchiida</taxon>
        <taxon>Opisthorchiata</taxon>
        <taxon>Opisthorchiidae</taxon>
        <taxon>Clonorchis</taxon>
    </lineage>
</organism>
<keyword evidence="3" id="KW-0645">Protease</keyword>
<dbReference type="InterPro" id="IPR037518">
    <property type="entry name" value="MPN"/>
</dbReference>
<dbReference type="InParanoid" id="A0A3R7JVK8"/>
<dbReference type="InterPro" id="IPR015063">
    <property type="entry name" value="USP8_dimer"/>
</dbReference>
<dbReference type="PANTHER" id="PTHR12947:SF13">
    <property type="entry name" value="FI19924P1"/>
    <property type="match status" value="1"/>
</dbReference>
<comment type="caution">
    <text evidence="9">The sequence shown here is derived from an EMBL/GenBank/DDBJ whole genome shotgun (WGS) entry which is preliminary data.</text>
</comment>
<evidence type="ECO:0000313" key="10">
    <source>
        <dbReference type="Proteomes" id="UP000286415"/>
    </source>
</evidence>
<dbReference type="Gene3D" id="3.40.140.10">
    <property type="entry name" value="Cytidine Deaminase, domain 2"/>
    <property type="match status" value="1"/>
</dbReference>
<dbReference type="InterPro" id="IPR000555">
    <property type="entry name" value="JAMM/MPN+_dom"/>
</dbReference>
<sequence length="405" mass="46130">MTSTHHAPKACRTPEARLAYLMDVASRIDFFHGLDIQQYFRVMRAMISTVEMYIQTNQKESAYVLASKFVILYLQHLPKHREYNSLTGTEKSEWNARCRKLLNRAEALKVELRERYESEYQEYLEEEKARQAKEEARRAEEEAERCRLAEKARLEQEKRASVLGTLVPKAPPSTMLYDGLNNDRASRVSLPSYPTEGGLAIHGSLPVNLSTLLPPAVDRSSKPASVRTNERGWATVRISPNLAQKFLQLADLNSKNNMETCGSLCGRVVSGEFHITDLVLPKQSGTPDSCTTYKEEELFEYTEKRNLLVLGWIHTHPSQTAFLSSVDQHTQLSYQIMLPEAIAIVCSPKFDEIKTFSLTPDHGIPFVRQCKQIGFHPHPQTSPLFEDSKHVVYDSSLLFNVIDLR</sequence>
<evidence type="ECO:0000256" key="2">
    <source>
        <dbReference type="ARBA" id="ARBA00010981"/>
    </source>
</evidence>
<dbReference type="GO" id="GO:0005768">
    <property type="term" value="C:endosome"/>
    <property type="evidence" value="ECO:0007669"/>
    <property type="project" value="TreeGrafter"/>
</dbReference>
<dbReference type="Gene3D" id="1.20.58.80">
    <property type="entry name" value="Phosphotransferase system, lactose/cellobiose-type IIA subunit"/>
    <property type="match status" value="1"/>
</dbReference>
<dbReference type="AlphaFoldDB" id="A0A3R7JVK8"/>
<dbReference type="InterPro" id="IPR044098">
    <property type="entry name" value="STAMBP/STALP-like_MPN"/>
</dbReference>